<feature type="region of interest" description="Disordered" evidence="1">
    <location>
        <begin position="402"/>
        <end position="426"/>
    </location>
</feature>
<accession>A0AAE0U3A5</accession>
<protein>
    <submittedName>
        <fullName evidence="2">Uncharacterized protein</fullName>
    </submittedName>
</protein>
<feature type="region of interest" description="Disordered" evidence="1">
    <location>
        <begin position="1"/>
        <end position="73"/>
    </location>
</feature>
<evidence type="ECO:0000313" key="2">
    <source>
        <dbReference type="EMBL" id="KAK3389271.1"/>
    </source>
</evidence>
<evidence type="ECO:0000256" key="1">
    <source>
        <dbReference type="SAM" id="MobiDB-lite"/>
    </source>
</evidence>
<dbReference type="EMBL" id="JAULSW010000002">
    <property type="protein sequence ID" value="KAK3389271.1"/>
    <property type="molecule type" value="Genomic_DNA"/>
</dbReference>
<feature type="compositionally biased region" description="Polar residues" evidence="1">
    <location>
        <begin position="1"/>
        <end position="15"/>
    </location>
</feature>
<keyword evidence="3" id="KW-1185">Reference proteome</keyword>
<comment type="caution">
    <text evidence="2">The sequence shown here is derived from an EMBL/GenBank/DDBJ whole genome shotgun (WGS) entry which is preliminary data.</text>
</comment>
<gene>
    <name evidence="2" type="ORF">B0H63DRAFT_506902</name>
</gene>
<reference evidence="2" key="2">
    <citation type="submission" date="2023-06" db="EMBL/GenBank/DDBJ databases">
        <authorList>
            <consortium name="Lawrence Berkeley National Laboratory"/>
            <person name="Haridas S."/>
            <person name="Hensen N."/>
            <person name="Bonometti L."/>
            <person name="Westerberg I."/>
            <person name="Brannstrom I.O."/>
            <person name="Guillou S."/>
            <person name="Cros-Aarteil S."/>
            <person name="Calhoun S."/>
            <person name="Kuo A."/>
            <person name="Mondo S."/>
            <person name="Pangilinan J."/>
            <person name="Riley R."/>
            <person name="LaButti K."/>
            <person name="Andreopoulos B."/>
            <person name="Lipzen A."/>
            <person name="Chen C."/>
            <person name="Yanf M."/>
            <person name="Daum C."/>
            <person name="Ng V."/>
            <person name="Clum A."/>
            <person name="Steindorff A."/>
            <person name="Ohm R."/>
            <person name="Martin F."/>
            <person name="Silar P."/>
            <person name="Natvig D."/>
            <person name="Lalanne C."/>
            <person name="Gautier V."/>
            <person name="Ament-velasquez S.L."/>
            <person name="Kruys A."/>
            <person name="Hutchinson M.I."/>
            <person name="Powell A.J."/>
            <person name="Barry K."/>
            <person name="Miller A.N."/>
            <person name="Grigoriev I.V."/>
            <person name="Debuchy R."/>
            <person name="Gladieux P."/>
            <person name="Thoren M.H."/>
            <person name="Johannesson H."/>
        </authorList>
    </citation>
    <scope>NUCLEOTIDE SEQUENCE</scope>
    <source>
        <strain evidence="2">CBS 232.78</strain>
    </source>
</reference>
<evidence type="ECO:0000313" key="3">
    <source>
        <dbReference type="Proteomes" id="UP001285441"/>
    </source>
</evidence>
<proteinExistence type="predicted"/>
<name>A0AAE0U3A5_9PEZI</name>
<dbReference type="AlphaFoldDB" id="A0AAE0U3A5"/>
<feature type="compositionally biased region" description="Basic and acidic residues" evidence="1">
    <location>
        <begin position="28"/>
        <end position="71"/>
    </location>
</feature>
<organism evidence="2 3">
    <name type="scientific">Podospora didyma</name>
    <dbReference type="NCBI Taxonomy" id="330526"/>
    <lineage>
        <taxon>Eukaryota</taxon>
        <taxon>Fungi</taxon>
        <taxon>Dikarya</taxon>
        <taxon>Ascomycota</taxon>
        <taxon>Pezizomycotina</taxon>
        <taxon>Sordariomycetes</taxon>
        <taxon>Sordariomycetidae</taxon>
        <taxon>Sordariales</taxon>
        <taxon>Podosporaceae</taxon>
        <taxon>Podospora</taxon>
    </lineage>
</organism>
<dbReference type="Proteomes" id="UP001285441">
    <property type="component" value="Unassembled WGS sequence"/>
</dbReference>
<reference evidence="2" key="1">
    <citation type="journal article" date="2023" name="Mol. Phylogenet. Evol.">
        <title>Genome-scale phylogeny and comparative genomics of the fungal order Sordariales.</title>
        <authorList>
            <person name="Hensen N."/>
            <person name="Bonometti L."/>
            <person name="Westerberg I."/>
            <person name="Brannstrom I.O."/>
            <person name="Guillou S."/>
            <person name="Cros-Aarteil S."/>
            <person name="Calhoun S."/>
            <person name="Haridas S."/>
            <person name="Kuo A."/>
            <person name="Mondo S."/>
            <person name="Pangilinan J."/>
            <person name="Riley R."/>
            <person name="LaButti K."/>
            <person name="Andreopoulos B."/>
            <person name="Lipzen A."/>
            <person name="Chen C."/>
            <person name="Yan M."/>
            <person name="Daum C."/>
            <person name="Ng V."/>
            <person name="Clum A."/>
            <person name="Steindorff A."/>
            <person name="Ohm R.A."/>
            <person name="Martin F."/>
            <person name="Silar P."/>
            <person name="Natvig D.O."/>
            <person name="Lalanne C."/>
            <person name="Gautier V."/>
            <person name="Ament-Velasquez S.L."/>
            <person name="Kruys A."/>
            <person name="Hutchinson M.I."/>
            <person name="Powell A.J."/>
            <person name="Barry K."/>
            <person name="Miller A.N."/>
            <person name="Grigoriev I.V."/>
            <person name="Debuchy R."/>
            <person name="Gladieux P."/>
            <person name="Hiltunen Thoren M."/>
            <person name="Johannesson H."/>
        </authorList>
    </citation>
    <scope>NUCLEOTIDE SEQUENCE</scope>
    <source>
        <strain evidence="2">CBS 232.78</strain>
    </source>
</reference>
<sequence length="426" mass="48635">MPDTVHTPTRSQSAEEMSDTAVYTPTHGRSEEKSASYADERESPVSPRDDESANHADDPKSPISPRDKEADDASVGDVAAFLDDLEYREVMLSACSASMWAQITDPRRGKPWGTMWIARFRRTDPRDLEPLFDSLEYSSDDDDAWKWRHLALFCSSWREERIGAECSSEWARVIERTATEFEVTGSHNEDATHVQLLVTAAMLLGYEELFSLAVEKCAQAVSARILRILSMNSSSKLEDNYLEPGIFGMIIKRRRALIQEILDKFHSLLKERYLAEINRVVSCPSNCNNLIRQSIANNMRMQAAGMSEGLPPTHAELVDDSPRDLLESIQAAFYASFRTDRTHEVCGMPNRYRKPCPTRIKAHKEWSAFEDHVFDGGETIEFEEDMKDFMWEQRRELGLERSPYDDLRRSVGHSDYEADPDRTASE</sequence>